<evidence type="ECO:0000259" key="5">
    <source>
        <dbReference type="Pfam" id="PF02770"/>
    </source>
</evidence>
<reference evidence="7 8" key="1">
    <citation type="submission" date="2021-01" db="EMBL/GenBank/DDBJ databases">
        <title>Roseomonas sp. nov, a bacterium isolated from an oil production mixture in Yumen Oilfield.</title>
        <authorList>
            <person name="Wu D."/>
        </authorList>
    </citation>
    <scope>NUCLEOTIDE SEQUENCE [LARGE SCALE GENOMIC DNA]</scope>
    <source>
        <strain evidence="7 8">ROY-5-3</strain>
    </source>
</reference>
<dbReference type="InterPro" id="IPR013786">
    <property type="entry name" value="AcylCoA_DH/ox_N"/>
</dbReference>
<dbReference type="Pfam" id="PF02771">
    <property type="entry name" value="Acyl-CoA_dh_N"/>
    <property type="match status" value="1"/>
</dbReference>
<dbReference type="InterPro" id="IPR009075">
    <property type="entry name" value="AcylCo_DH/oxidase_C"/>
</dbReference>
<feature type="domain" description="Acyl-CoA oxidase/dehydrogenase middle" evidence="5">
    <location>
        <begin position="123"/>
        <end position="216"/>
    </location>
</feature>
<feature type="domain" description="Acyl-CoA dehydrogenase/oxidase N-terminal" evidence="6">
    <location>
        <begin position="6"/>
        <end position="118"/>
    </location>
</feature>
<keyword evidence="2" id="KW-0274">FAD</keyword>
<feature type="domain" description="Acyl-CoA dehydrogenase/oxidase C-terminal" evidence="4">
    <location>
        <begin position="237"/>
        <end position="376"/>
    </location>
</feature>
<keyword evidence="1" id="KW-0285">Flavoprotein</keyword>
<dbReference type="CDD" id="cd00567">
    <property type="entry name" value="ACAD"/>
    <property type="match status" value="1"/>
</dbReference>
<proteinExistence type="predicted"/>
<name>A0ABS6H992_9PROT</name>
<dbReference type="EMBL" id="JAERQM010000004">
    <property type="protein sequence ID" value="MBU8544941.1"/>
    <property type="molecule type" value="Genomic_DNA"/>
</dbReference>
<keyword evidence="3" id="KW-0560">Oxidoreductase</keyword>
<evidence type="ECO:0000313" key="7">
    <source>
        <dbReference type="EMBL" id="MBU8544941.1"/>
    </source>
</evidence>
<evidence type="ECO:0000256" key="1">
    <source>
        <dbReference type="ARBA" id="ARBA00022630"/>
    </source>
</evidence>
<dbReference type="RefSeq" id="WP_216876617.1">
    <property type="nucleotide sequence ID" value="NZ_JAERQM010000004.1"/>
</dbReference>
<organism evidence="7 8">
    <name type="scientific">Falsiroseomonas oleicola</name>
    <dbReference type="NCBI Taxonomy" id="2801474"/>
    <lineage>
        <taxon>Bacteria</taxon>
        <taxon>Pseudomonadati</taxon>
        <taxon>Pseudomonadota</taxon>
        <taxon>Alphaproteobacteria</taxon>
        <taxon>Acetobacterales</taxon>
        <taxon>Roseomonadaceae</taxon>
        <taxon>Falsiroseomonas</taxon>
    </lineage>
</organism>
<accession>A0ABS6H992</accession>
<evidence type="ECO:0000256" key="2">
    <source>
        <dbReference type="ARBA" id="ARBA00022827"/>
    </source>
</evidence>
<evidence type="ECO:0000259" key="6">
    <source>
        <dbReference type="Pfam" id="PF02771"/>
    </source>
</evidence>
<evidence type="ECO:0000256" key="3">
    <source>
        <dbReference type="ARBA" id="ARBA00023002"/>
    </source>
</evidence>
<dbReference type="Pfam" id="PF00441">
    <property type="entry name" value="Acyl-CoA_dh_1"/>
    <property type="match status" value="1"/>
</dbReference>
<dbReference type="InterPro" id="IPR006091">
    <property type="entry name" value="Acyl-CoA_Oxase/DH_mid-dom"/>
</dbReference>
<sequence length="384" mass="41156">MDFDLTDEQRMLSDSIRRLVADAYDDFEQRKTYRAEPRGYDEANWQKFAEMGLLGLPFAEEDGGFGGGPVETMLVCEQFGRGLVVEPYLATVVLGGGLLKRAGSAEQRAALIPAIAEGSLTLAFAHQERQARHDLFDVATSATRDGDGYVLNGAKGVVLHGDSADRLIVSARTAGGRRDRDGISLFLLDPTTPGVTRRGYATQDGLRAAEVVMENVSVPAEALLGPEGAALPLIEQVVDEAQAAICAEALGAMDVLRDLTVDYLKQRSQFGQPIGNFQALQHRAADMLVATEQARSMAMYAAMMVQEADPTARRVALSAAKALVAKNADQLGKDAIQLHGGIAVTDEYKAGHYFKRLTMLAGLFGDVDHHLRIVVAAGGLPEAA</sequence>
<dbReference type="PANTHER" id="PTHR43884:SF20">
    <property type="entry name" value="ACYL-COA DEHYDROGENASE FADE28"/>
    <property type="match status" value="1"/>
</dbReference>
<dbReference type="Proteomes" id="UP000689967">
    <property type="component" value="Unassembled WGS sequence"/>
</dbReference>
<keyword evidence="8" id="KW-1185">Reference proteome</keyword>
<evidence type="ECO:0000313" key="8">
    <source>
        <dbReference type="Proteomes" id="UP000689967"/>
    </source>
</evidence>
<protein>
    <submittedName>
        <fullName evidence="7">Acyl-CoA dehydrogenase family protein</fullName>
    </submittedName>
</protein>
<dbReference type="PANTHER" id="PTHR43884">
    <property type="entry name" value="ACYL-COA DEHYDROGENASE"/>
    <property type="match status" value="1"/>
</dbReference>
<comment type="caution">
    <text evidence="7">The sequence shown here is derived from an EMBL/GenBank/DDBJ whole genome shotgun (WGS) entry which is preliminary data.</text>
</comment>
<gene>
    <name evidence="7" type="ORF">JJQ90_14575</name>
</gene>
<evidence type="ECO:0000259" key="4">
    <source>
        <dbReference type="Pfam" id="PF00441"/>
    </source>
</evidence>
<dbReference type="Pfam" id="PF02770">
    <property type="entry name" value="Acyl-CoA_dh_M"/>
    <property type="match status" value="1"/>
</dbReference>